<dbReference type="Proteomes" id="UP000078348">
    <property type="component" value="Unassembled WGS sequence"/>
</dbReference>
<gene>
    <name evidence="1" type="ORF">AV274_4308</name>
</gene>
<evidence type="ECO:0000313" key="2">
    <source>
        <dbReference type="Proteomes" id="UP000078348"/>
    </source>
</evidence>
<dbReference type="AlphaFoldDB" id="A0A196SCV5"/>
<proteinExistence type="predicted"/>
<dbReference type="EMBL" id="LXWW01000305">
    <property type="protein sequence ID" value="OAO13962.1"/>
    <property type="molecule type" value="Genomic_DNA"/>
</dbReference>
<reference evidence="1 2" key="1">
    <citation type="submission" date="2016-05" db="EMBL/GenBank/DDBJ databases">
        <title>Nuclear genome of Blastocystis sp. subtype 1 NandII.</title>
        <authorList>
            <person name="Gentekaki E."/>
            <person name="Curtis B."/>
            <person name="Stairs C."/>
            <person name="Eme L."/>
            <person name="Herman E."/>
            <person name="Klimes V."/>
            <person name="Arias M.C."/>
            <person name="Elias M."/>
            <person name="Hilliou F."/>
            <person name="Klute M."/>
            <person name="Malik S.-B."/>
            <person name="Pightling A."/>
            <person name="Rachubinski R."/>
            <person name="Salas D."/>
            <person name="Schlacht A."/>
            <person name="Suga H."/>
            <person name="Archibald J."/>
            <person name="Ball S.G."/>
            <person name="Clark G."/>
            <person name="Dacks J."/>
            <person name="Van Der Giezen M."/>
            <person name="Tsaousis A."/>
            <person name="Roger A."/>
        </authorList>
    </citation>
    <scope>NUCLEOTIDE SEQUENCE [LARGE SCALE GENOMIC DNA]</scope>
    <source>
        <strain evidence="2">ATCC 50177 / NandII</strain>
    </source>
</reference>
<evidence type="ECO:0000313" key="1">
    <source>
        <dbReference type="EMBL" id="OAO13962.1"/>
    </source>
</evidence>
<name>A0A196SCV5_BLAHN</name>
<comment type="caution">
    <text evidence="1">The sequence shown here is derived from an EMBL/GenBank/DDBJ whole genome shotgun (WGS) entry which is preliminary data.</text>
</comment>
<organism evidence="1 2">
    <name type="scientific">Blastocystis sp. subtype 1 (strain ATCC 50177 / NandII)</name>
    <dbReference type="NCBI Taxonomy" id="478820"/>
    <lineage>
        <taxon>Eukaryota</taxon>
        <taxon>Sar</taxon>
        <taxon>Stramenopiles</taxon>
        <taxon>Bigyra</taxon>
        <taxon>Opalozoa</taxon>
        <taxon>Opalinata</taxon>
        <taxon>Blastocystidae</taxon>
        <taxon>Blastocystis</taxon>
    </lineage>
</organism>
<protein>
    <submittedName>
        <fullName evidence="1">Uncharacterized protein</fullName>
    </submittedName>
</protein>
<keyword evidence="2" id="KW-1185">Reference proteome</keyword>
<sequence length="655" mass="75075">MSAANSYDEDLEDVLPNENDFNTNMLQVYGEPIIDIIRNRELLSDDDINAIERFCNTTSDISEESIDIPSFVVSRIVSCVREKDDLFQMTVDFAATVLDLLQKKPTMIENLLSMLLQQSLSLKQQELMVNICAEAVLIYPEDKKVDFFLTLSNSIITLVNSRSAVEEESAVYISVEFIRIILQRQPKPSLSMRFAMDYFLLTLLSCGFVDGVFQKRTTNRTRVLSMINAVDLPLLTLLDFDACPEYALAFPSECELCLKSRSLYWPSSLGMLAYIVFSQHYPYFNFPQVYSPQRLYTACSDVVLSLMLSDNINVSFSSLYHIQTKQSALSLSSSLLNVIPLHSFHLPICTYSFTMLHHYAFITSFSILSLMHYCTYVLLSNKREADACLILTSQTSLATHLQRLVAILDEETEIPFLIALLRFYLDEHAELAADEEEHLAPIPKEEDIVAAFAHQEQVVHRGEAIENVDSTTQFGNSLMALNYNDKVSSSLISTLNSMNGEAEVYELIRYSSYLDFVCYFLRKKVEGLPEELSNETLRYLKIVCRLFMSILYTLPERISFLQLEAVTEMLKAFCAIGDKYYEPVMEYVLKHKVYLVHGLQRVTTNLRENNQLVMMWYAERNYGETEEQQRAISLVSSFYQQLSLMSYAYEFTVAV</sequence>
<accession>A0A196SCV5</accession>